<dbReference type="RefSeq" id="WP_265353662.1">
    <property type="nucleotide sequence ID" value="NZ_JAMQPL010000143.1"/>
</dbReference>
<name>A0AAW5VIU1_9LEPT</name>
<dbReference type="AlphaFoldDB" id="A0AAW5VIU1"/>
<dbReference type="Proteomes" id="UP001208540">
    <property type="component" value="Unassembled WGS sequence"/>
</dbReference>
<organism evidence="1 2">
    <name type="scientific">Leptospira soteropolitanensis</name>
    <dbReference type="NCBI Taxonomy" id="2950025"/>
    <lineage>
        <taxon>Bacteria</taxon>
        <taxon>Pseudomonadati</taxon>
        <taxon>Spirochaetota</taxon>
        <taxon>Spirochaetia</taxon>
        <taxon>Leptospirales</taxon>
        <taxon>Leptospiraceae</taxon>
        <taxon>Leptospira</taxon>
    </lineage>
</organism>
<feature type="non-terminal residue" evidence="1">
    <location>
        <position position="67"/>
    </location>
</feature>
<comment type="caution">
    <text evidence="1">The sequence shown here is derived from an EMBL/GenBank/DDBJ whole genome shotgun (WGS) entry which is preliminary data.</text>
</comment>
<gene>
    <name evidence="1" type="ORF">ND862_19715</name>
</gene>
<reference evidence="1" key="1">
    <citation type="submission" date="2022-06" db="EMBL/GenBank/DDBJ databases">
        <title>Leptospira isolates from biofilms formed at urban environments.</title>
        <authorList>
            <person name="Ribeiro P.S."/>
            <person name="Sousa T."/>
            <person name="Carvalho N."/>
            <person name="Aburjaile F."/>
            <person name="Neves F."/>
            <person name="Oliveira D."/>
            <person name="Blanco L."/>
            <person name="Lima J."/>
            <person name="Costa F."/>
            <person name="Brenig B."/>
            <person name="Soares S."/>
            <person name="Ramos R."/>
            <person name="Goes-Neto A."/>
            <person name="Matiuzzi M."/>
            <person name="Azevedo V."/>
            <person name="Ristow P."/>
        </authorList>
    </citation>
    <scope>NUCLEOTIDE SEQUENCE</scope>
    <source>
        <strain evidence="1">VSF20</strain>
    </source>
</reference>
<proteinExistence type="predicted"/>
<protein>
    <submittedName>
        <fullName evidence="1">Uncharacterized protein</fullName>
    </submittedName>
</protein>
<accession>A0AAW5VIU1</accession>
<evidence type="ECO:0000313" key="2">
    <source>
        <dbReference type="Proteomes" id="UP001208540"/>
    </source>
</evidence>
<dbReference type="EMBL" id="JAMQPL010000143">
    <property type="protein sequence ID" value="MCW7532445.1"/>
    <property type="molecule type" value="Genomic_DNA"/>
</dbReference>
<evidence type="ECO:0000313" key="1">
    <source>
        <dbReference type="EMBL" id="MCW7532445.1"/>
    </source>
</evidence>
<sequence length="67" mass="7891">MDKFILNIVCDDSSKMLITHGANKSSLNTLTFTDDYYKLLKINKPIDKPQWQSRRDYLIPSLNRDEK</sequence>